<dbReference type="AlphaFoldDB" id="B0E7X8"/>
<dbReference type="Pfam" id="PF08510">
    <property type="entry name" value="PIG-P"/>
    <property type="match status" value="1"/>
</dbReference>
<feature type="transmembrane region" description="Helical" evidence="5">
    <location>
        <begin position="43"/>
        <end position="69"/>
    </location>
</feature>
<keyword evidence="8" id="KW-1185">Reference proteome</keyword>
<name>B0E7X8_ENTDS</name>
<sequence>MIDTTILTDEIIRGKTPTELNDGLDPEEEQQCYQGKSITKDGIYIGTYSFFIWLGLIIASFLFIIWQFVPRKIAYSIGLEPFFILMPDQYWTLVIPAGFVMGFFCIVIGYYGVMEFFVVDPRSPYSYTDERKTEVTKGEGENNKGEESIPAIEDCEVNKISEMIYS</sequence>
<reference evidence="8" key="1">
    <citation type="submission" date="2007-12" db="EMBL/GenBank/DDBJ databases">
        <title>Annotation of Entamoeba dispar SAW760.</title>
        <authorList>
            <person name="Lorenzi H."/>
            <person name="Inman J."/>
            <person name="Schobel S."/>
            <person name="Amedeo P."/>
            <person name="Caler E."/>
        </authorList>
    </citation>
    <scope>NUCLEOTIDE SEQUENCE [LARGE SCALE GENOMIC DNA]</scope>
    <source>
        <strain evidence="8">ATCC PRA-260 / SAW760</strain>
    </source>
</reference>
<evidence type="ECO:0000256" key="2">
    <source>
        <dbReference type="ARBA" id="ARBA00022692"/>
    </source>
</evidence>
<feature type="domain" description="PIG-P" evidence="6">
    <location>
        <begin position="47"/>
        <end position="165"/>
    </location>
</feature>
<dbReference type="InterPro" id="IPR052263">
    <property type="entry name" value="GPI_Anchor_Biosynth"/>
</dbReference>
<proteinExistence type="predicted"/>
<dbReference type="VEuPathDB" id="AmoebaDB:EDI_012600"/>
<evidence type="ECO:0000259" key="6">
    <source>
        <dbReference type="Pfam" id="PF08510"/>
    </source>
</evidence>
<dbReference type="GO" id="GO:0006506">
    <property type="term" value="P:GPI anchor biosynthetic process"/>
    <property type="evidence" value="ECO:0007669"/>
    <property type="project" value="TreeGrafter"/>
</dbReference>
<dbReference type="InterPro" id="IPR013717">
    <property type="entry name" value="PIG-P"/>
</dbReference>
<dbReference type="EMBL" id="DS548090">
    <property type="protein sequence ID" value="EDR29368.1"/>
    <property type="molecule type" value="Genomic_DNA"/>
</dbReference>
<keyword evidence="4 5" id="KW-0472">Membrane</keyword>
<comment type="subcellular location">
    <subcellularLocation>
        <location evidence="1">Membrane</location>
        <topology evidence="1">Multi-pass membrane protein</topology>
    </subcellularLocation>
</comment>
<dbReference type="PANTHER" id="PTHR46346:SF1">
    <property type="entry name" value="PHOSPHATIDYLINOSITOL N-ACETYLGLUCOSAMINYLTRANSFERASE SUBUNIT P"/>
    <property type="match status" value="1"/>
</dbReference>
<dbReference type="GO" id="GO:0016020">
    <property type="term" value="C:membrane"/>
    <property type="evidence" value="ECO:0007669"/>
    <property type="project" value="UniProtKB-SubCell"/>
</dbReference>
<protein>
    <recommendedName>
        <fullName evidence="6">PIG-P domain-containing protein</fullName>
    </recommendedName>
</protein>
<keyword evidence="2 5" id="KW-0812">Transmembrane</keyword>
<evidence type="ECO:0000313" key="7">
    <source>
        <dbReference type="EMBL" id="EDR29368.1"/>
    </source>
</evidence>
<evidence type="ECO:0000256" key="3">
    <source>
        <dbReference type="ARBA" id="ARBA00022989"/>
    </source>
</evidence>
<dbReference type="GO" id="GO:0005783">
    <property type="term" value="C:endoplasmic reticulum"/>
    <property type="evidence" value="ECO:0007669"/>
    <property type="project" value="TreeGrafter"/>
</dbReference>
<keyword evidence="3 5" id="KW-1133">Transmembrane helix</keyword>
<evidence type="ECO:0000256" key="5">
    <source>
        <dbReference type="SAM" id="Phobius"/>
    </source>
</evidence>
<evidence type="ECO:0000256" key="4">
    <source>
        <dbReference type="ARBA" id="ARBA00023136"/>
    </source>
</evidence>
<feature type="transmembrane region" description="Helical" evidence="5">
    <location>
        <begin position="89"/>
        <end position="113"/>
    </location>
</feature>
<dbReference type="GeneID" id="5879384"/>
<dbReference type="eggNOG" id="ENOG502RSMB">
    <property type="taxonomic scope" value="Eukaryota"/>
</dbReference>
<dbReference type="PANTHER" id="PTHR46346">
    <property type="entry name" value="PHOSPHATIDYLINOSITOL N-ACETYLGLUCOSAMINYLTRANSFERASE SUBUNIT P"/>
    <property type="match status" value="1"/>
</dbReference>
<organism evidence="8">
    <name type="scientific">Entamoeba dispar (strain ATCC PRA-260 / SAW760)</name>
    <dbReference type="NCBI Taxonomy" id="370354"/>
    <lineage>
        <taxon>Eukaryota</taxon>
        <taxon>Amoebozoa</taxon>
        <taxon>Evosea</taxon>
        <taxon>Archamoebae</taxon>
        <taxon>Mastigamoebida</taxon>
        <taxon>Entamoebidae</taxon>
        <taxon>Entamoeba</taxon>
    </lineage>
</organism>
<gene>
    <name evidence="7" type="ORF">EDI_012600</name>
</gene>
<accession>B0E7X8</accession>
<evidence type="ECO:0000256" key="1">
    <source>
        <dbReference type="ARBA" id="ARBA00004141"/>
    </source>
</evidence>
<dbReference type="OrthoDB" id="28362at2759"/>
<dbReference type="KEGG" id="edi:EDI_012600"/>
<dbReference type="RefSeq" id="XP_001734472.1">
    <property type="nucleotide sequence ID" value="XM_001734420.1"/>
</dbReference>
<evidence type="ECO:0000313" key="8">
    <source>
        <dbReference type="Proteomes" id="UP000008076"/>
    </source>
</evidence>
<dbReference type="OMA" id="PIEDCEI"/>
<dbReference type="Proteomes" id="UP000008076">
    <property type="component" value="Unassembled WGS sequence"/>
</dbReference>